<evidence type="ECO:0000256" key="4">
    <source>
        <dbReference type="SAM" id="MobiDB-lite"/>
    </source>
</evidence>
<dbReference type="InterPro" id="IPR001680">
    <property type="entry name" value="WD40_rpt"/>
</dbReference>
<dbReference type="Pfam" id="PF12937">
    <property type="entry name" value="F-box-like"/>
    <property type="match status" value="1"/>
</dbReference>
<evidence type="ECO:0000313" key="7">
    <source>
        <dbReference type="Proteomes" id="UP000707451"/>
    </source>
</evidence>
<feature type="repeat" description="WD" evidence="3">
    <location>
        <begin position="571"/>
        <end position="610"/>
    </location>
</feature>
<feature type="repeat" description="WD" evidence="3">
    <location>
        <begin position="479"/>
        <end position="530"/>
    </location>
</feature>
<feature type="domain" description="F-box" evidence="5">
    <location>
        <begin position="81"/>
        <end position="127"/>
    </location>
</feature>
<keyword evidence="1 3" id="KW-0853">WD repeat</keyword>
<evidence type="ECO:0000256" key="1">
    <source>
        <dbReference type="ARBA" id="ARBA00022574"/>
    </source>
</evidence>
<dbReference type="InterPro" id="IPR019775">
    <property type="entry name" value="WD40_repeat_CS"/>
</dbReference>
<feature type="repeat" description="WD" evidence="3">
    <location>
        <begin position="399"/>
        <end position="438"/>
    </location>
</feature>
<reference evidence="6" key="1">
    <citation type="submission" date="2021-06" db="EMBL/GenBank/DDBJ databases">
        <title>Genome Sequence of Mortierella hyaline Strain SCG-10, a Cold-Adapted, Nitrate-Reducing Fungus Isolated from Soil in Minnesota, USA.</title>
        <authorList>
            <person name="Aldossari N."/>
        </authorList>
    </citation>
    <scope>NUCLEOTIDE SEQUENCE</scope>
    <source>
        <strain evidence="6">SCG-10</strain>
    </source>
</reference>
<dbReference type="Gene3D" id="1.20.1280.50">
    <property type="match status" value="1"/>
</dbReference>
<dbReference type="PANTHER" id="PTHR14604">
    <property type="entry name" value="WD40 REPEAT PF20"/>
    <property type="match status" value="1"/>
</dbReference>
<dbReference type="PROSITE" id="PS50294">
    <property type="entry name" value="WD_REPEATS_REGION"/>
    <property type="match status" value="6"/>
</dbReference>
<feature type="repeat" description="WD" evidence="3">
    <location>
        <begin position="359"/>
        <end position="398"/>
    </location>
</feature>
<organism evidence="6 7">
    <name type="scientific">Linnemannia hyalina</name>
    <dbReference type="NCBI Taxonomy" id="64524"/>
    <lineage>
        <taxon>Eukaryota</taxon>
        <taxon>Fungi</taxon>
        <taxon>Fungi incertae sedis</taxon>
        <taxon>Mucoromycota</taxon>
        <taxon>Mortierellomycotina</taxon>
        <taxon>Mortierellomycetes</taxon>
        <taxon>Mortierellales</taxon>
        <taxon>Mortierellaceae</taxon>
        <taxon>Linnemannia</taxon>
    </lineage>
</organism>
<dbReference type="PRINTS" id="PR00320">
    <property type="entry name" value="GPROTEINBRPT"/>
</dbReference>
<dbReference type="SUPFAM" id="SSF81383">
    <property type="entry name" value="F-box domain"/>
    <property type="match status" value="1"/>
</dbReference>
<dbReference type="InterPro" id="IPR036322">
    <property type="entry name" value="WD40_repeat_dom_sf"/>
</dbReference>
<dbReference type="SMART" id="SM00256">
    <property type="entry name" value="FBOX"/>
    <property type="match status" value="1"/>
</dbReference>
<dbReference type="Gene3D" id="2.130.10.10">
    <property type="entry name" value="YVTN repeat-like/Quinoprotein amine dehydrogenase"/>
    <property type="match status" value="2"/>
</dbReference>
<dbReference type="Proteomes" id="UP000707451">
    <property type="component" value="Unassembled WGS sequence"/>
</dbReference>
<dbReference type="PROSITE" id="PS50082">
    <property type="entry name" value="WD_REPEATS_2"/>
    <property type="match status" value="6"/>
</dbReference>
<protein>
    <recommendedName>
        <fullName evidence="5">F-box domain-containing protein</fullName>
    </recommendedName>
</protein>
<dbReference type="AlphaFoldDB" id="A0A9P8BSD4"/>
<proteinExistence type="predicted"/>
<dbReference type="OrthoDB" id="19711at2759"/>
<accession>A0A9P8BSD4</accession>
<feature type="repeat" description="WD" evidence="3">
    <location>
        <begin position="531"/>
        <end position="570"/>
    </location>
</feature>
<feature type="region of interest" description="Disordered" evidence="4">
    <location>
        <begin position="1"/>
        <end position="32"/>
    </location>
</feature>
<evidence type="ECO:0000256" key="2">
    <source>
        <dbReference type="ARBA" id="ARBA00022737"/>
    </source>
</evidence>
<keyword evidence="2" id="KW-0677">Repeat</keyword>
<dbReference type="PROSITE" id="PS50181">
    <property type="entry name" value="FBOX"/>
    <property type="match status" value="1"/>
</dbReference>
<sequence length="656" mass="73853">MSGPSRSSSASRASRYREPTDPPSPNIPDEGYYEQRTEVPKWALQLSEEQRAELAIQLLQSVSPMVFSRAYARLTPLLQHRDFLAELPYELTVHLLSYLDERSLMNVALVSKEWNRFASDNAVWKGIYIRHGWAVNQDMIDWYLKGSELEMASIALEREQEQEHEDRVIFAARSAVSNGKRRKVVDIDPKDDAAERSGDDYDMLQDITTPYERYPEEEGDRKLHRFSPTQFDPEHQTDIDAIETLTHAPSDPPTIAYPDPEPPNDNLFSYVDIFQVVKILWTPEERFSGPATTRITGSSCIDFIGSQAPYPSQFLTPEILQAHRDPISGRATINWKYLCMQRKLLEKNWTQGVHLARELPGHTEGIYCIQFDGYKVISGSRDTTIKIWDIRSGECVRTYSGHTASVLCLQYDDTRIVSGSSDTSILVWDLETGQILQRLNGHIDSVLSVRFEKDIVVSCSKDRSVKIWKISSGQLLRTLRGHRAAVNAVQFSPESAAPSPFRGNPRLVVSASGDKTIKVWSFETGECLRTLEGHARGIACIQFEGNVVVSGSSDQSIKIWDLSTGACINTLAGHEGLVRTLQFAGGRIISGSYDETIKIWDQATGNLLTDLGGRHSHRVFKLQFDDSKIVSCSQDQKVAQIIIWDFADGVDTTFLN</sequence>
<keyword evidence="7" id="KW-1185">Reference proteome</keyword>
<feature type="repeat" description="WD" evidence="3">
    <location>
        <begin position="439"/>
        <end position="478"/>
    </location>
</feature>
<dbReference type="SUPFAM" id="SSF50978">
    <property type="entry name" value="WD40 repeat-like"/>
    <property type="match status" value="1"/>
</dbReference>
<dbReference type="InterPro" id="IPR036047">
    <property type="entry name" value="F-box-like_dom_sf"/>
</dbReference>
<name>A0A9P8BSD4_9FUNG</name>
<dbReference type="InterPro" id="IPR015943">
    <property type="entry name" value="WD40/YVTN_repeat-like_dom_sf"/>
</dbReference>
<dbReference type="EMBL" id="JAHRHY010000015">
    <property type="protein sequence ID" value="KAG9063807.1"/>
    <property type="molecule type" value="Genomic_DNA"/>
</dbReference>
<dbReference type="SMART" id="SM00320">
    <property type="entry name" value="WD40"/>
    <property type="match status" value="7"/>
</dbReference>
<feature type="compositionally biased region" description="Low complexity" evidence="4">
    <location>
        <begin position="1"/>
        <end position="13"/>
    </location>
</feature>
<gene>
    <name evidence="6" type="ORF">KI688_003919</name>
</gene>
<evidence type="ECO:0000256" key="3">
    <source>
        <dbReference type="PROSITE-ProRule" id="PRU00221"/>
    </source>
</evidence>
<comment type="caution">
    <text evidence="6">The sequence shown here is derived from an EMBL/GenBank/DDBJ whole genome shotgun (WGS) entry which is preliminary data.</text>
</comment>
<evidence type="ECO:0000313" key="6">
    <source>
        <dbReference type="EMBL" id="KAG9063807.1"/>
    </source>
</evidence>
<dbReference type="InterPro" id="IPR050995">
    <property type="entry name" value="WD-F-box_domain-protein"/>
</dbReference>
<dbReference type="PROSITE" id="PS00678">
    <property type="entry name" value="WD_REPEATS_1"/>
    <property type="match status" value="3"/>
</dbReference>
<dbReference type="PANTHER" id="PTHR14604:SF4">
    <property type="entry name" value="F-BOX DOMAIN-CONTAINING PROTEIN"/>
    <property type="match status" value="1"/>
</dbReference>
<dbReference type="Pfam" id="PF00400">
    <property type="entry name" value="WD40"/>
    <property type="match status" value="6"/>
</dbReference>
<dbReference type="InterPro" id="IPR001810">
    <property type="entry name" value="F-box_dom"/>
</dbReference>
<dbReference type="InterPro" id="IPR020472">
    <property type="entry name" value="WD40_PAC1"/>
</dbReference>
<evidence type="ECO:0000259" key="5">
    <source>
        <dbReference type="PROSITE" id="PS50181"/>
    </source>
</evidence>
<dbReference type="CDD" id="cd00200">
    <property type="entry name" value="WD40"/>
    <property type="match status" value="1"/>
</dbReference>